<evidence type="ECO:0000313" key="1">
    <source>
        <dbReference type="EMBL" id="PLR21314.1"/>
    </source>
</evidence>
<gene>
    <name evidence="1" type="ORF">PZBJ_18385</name>
</gene>
<proteinExistence type="predicted"/>
<accession>A0ABX4SMF3</accession>
<name>A0ABX4SMF3_9GAMM</name>
<protein>
    <submittedName>
        <fullName evidence="1">Uncharacterized protein</fullName>
    </submittedName>
</protein>
<dbReference type="EMBL" id="PJRT01000029">
    <property type="protein sequence ID" value="PLR21314.1"/>
    <property type="molecule type" value="Genomic_DNA"/>
</dbReference>
<dbReference type="Proteomes" id="UP000234296">
    <property type="component" value="Unassembled WGS sequence"/>
</dbReference>
<keyword evidence="2" id="KW-1185">Reference proteome</keyword>
<comment type="caution">
    <text evidence="1">The sequence shown here is derived from an EMBL/GenBank/DDBJ whole genome shotgun (WGS) entry which is preliminary data.</text>
</comment>
<sequence>MMQYTDERFRATCGLDVNFLALSQSMHFRIFANRQRPRKTDMLVIPSAPDAEYSEIEIISPPLGEFCCALF</sequence>
<organism evidence="1 2">
    <name type="scientific">Pantoea endophytica</name>
    <dbReference type="NCBI Taxonomy" id="92488"/>
    <lineage>
        <taxon>Bacteria</taxon>
        <taxon>Pseudomonadati</taxon>
        <taxon>Pseudomonadota</taxon>
        <taxon>Gammaproteobacteria</taxon>
        <taxon>Enterobacterales</taxon>
        <taxon>Erwiniaceae</taxon>
        <taxon>Pantoea</taxon>
    </lineage>
</organism>
<evidence type="ECO:0000313" key="2">
    <source>
        <dbReference type="Proteomes" id="UP000234296"/>
    </source>
</evidence>
<reference evidence="2" key="1">
    <citation type="submission" date="2017-12" db="EMBL/GenBank/DDBJ databases">
        <title>The genome sequence of Pantoea sp. 596.</title>
        <authorList>
            <person name="Gao J."/>
            <person name="Mao X."/>
            <person name="Sun J."/>
        </authorList>
    </citation>
    <scope>NUCLEOTIDE SEQUENCE [LARGE SCALE GENOMIC DNA]</scope>
    <source>
        <strain evidence="2">596</strain>
    </source>
</reference>